<dbReference type="SUPFAM" id="SSF52047">
    <property type="entry name" value="RNI-like"/>
    <property type="match status" value="1"/>
</dbReference>
<evidence type="ECO:0000313" key="1">
    <source>
        <dbReference type="Ensembl" id="ENSECRP00000013293.1"/>
    </source>
</evidence>
<dbReference type="Gene3D" id="3.80.10.10">
    <property type="entry name" value="Ribonuclease Inhibitor"/>
    <property type="match status" value="2"/>
</dbReference>
<accession>A0A8C4SE71</accession>
<gene>
    <name evidence="1" type="primary">si:ch211-214j8.12</name>
</gene>
<organism evidence="1 2">
    <name type="scientific">Erpetoichthys calabaricus</name>
    <name type="common">Rope fish</name>
    <name type="synonym">Calamoichthys calabaricus</name>
    <dbReference type="NCBI Taxonomy" id="27687"/>
    <lineage>
        <taxon>Eukaryota</taxon>
        <taxon>Metazoa</taxon>
        <taxon>Chordata</taxon>
        <taxon>Craniata</taxon>
        <taxon>Vertebrata</taxon>
        <taxon>Euteleostomi</taxon>
        <taxon>Actinopterygii</taxon>
        <taxon>Polypteriformes</taxon>
        <taxon>Polypteridae</taxon>
        <taxon>Erpetoichthys</taxon>
    </lineage>
</organism>
<dbReference type="InterPro" id="IPR006553">
    <property type="entry name" value="Leu-rich_rpt_Cys-con_subtyp"/>
</dbReference>
<dbReference type="OrthoDB" id="16120at2759"/>
<dbReference type="InterPro" id="IPR032675">
    <property type="entry name" value="LRR_dom_sf"/>
</dbReference>
<dbReference type="GO" id="GO:0019005">
    <property type="term" value="C:SCF ubiquitin ligase complex"/>
    <property type="evidence" value="ECO:0007669"/>
    <property type="project" value="TreeGrafter"/>
</dbReference>
<dbReference type="GeneID" id="114654227"/>
<evidence type="ECO:0000313" key="2">
    <source>
        <dbReference type="Proteomes" id="UP000694620"/>
    </source>
</evidence>
<protein>
    <submittedName>
        <fullName evidence="1">Uncharacterized LOC114654227</fullName>
    </submittedName>
</protein>
<keyword evidence="2" id="KW-1185">Reference proteome</keyword>
<reference evidence="1" key="1">
    <citation type="submission" date="2021-06" db="EMBL/GenBank/DDBJ databases">
        <authorList>
            <consortium name="Wellcome Sanger Institute Data Sharing"/>
        </authorList>
    </citation>
    <scope>NUCLEOTIDE SEQUENCE [LARGE SCALE GENOMIC DNA]</scope>
</reference>
<dbReference type="PANTHER" id="PTHR13318:SF247">
    <property type="entry name" value="GH16156P"/>
    <property type="match status" value="1"/>
</dbReference>
<name>A0A8C4SE71_ERPCA</name>
<reference evidence="1" key="2">
    <citation type="submission" date="2025-08" db="UniProtKB">
        <authorList>
            <consortium name="Ensembl"/>
        </authorList>
    </citation>
    <scope>IDENTIFICATION</scope>
</reference>
<dbReference type="PANTHER" id="PTHR13318">
    <property type="entry name" value="PARTNER OF PAIRED, ISOFORM B-RELATED"/>
    <property type="match status" value="1"/>
</dbReference>
<sequence length="539" mass="60975">MPKKKDMNSLLRLCLNSIAANMKELWAKDYVQNYVEEYNFLYIMGPFDHLTGSLVQELLKILVDANQMTRAYLHLLLVPHLSELSLGGCATIVSNPICQLISTRCKNLTFLDLHNCKRIHPSCLVDMVEILPGLRKVNFSGTQCNTPVLVALGLNCTALRDLDISDCRMVTSVGLLYLAYDPLRGVTTGSRLQRLVATDIDSKESTYSVEAIVFLLLSLTQLEYLEHNCLVDACYSIATLNFGTQDCFAKKEGFPSLSELVQLRMNDSKRTISLNLRRMLEVEIGLLDSLVPLSEKVVEASIKCGSTLKSGWEQLLWPNLNQLTLQHCGTHFLALEELLPVLENLGPNLRYLSIQDFCFIHGSTIGHILTLCSNLAVFHCHLECIETNRVLDVGDEEDDDLSVLAMKHHLPRMKEFILRFPDNCSSLPAETRVAIKMALVSLLKGSSKLEKLLLLRLPFSLDKIFFKVFKETSFALRSLHTMSLAHSGVSVDTAFQLLNEDNQLSHLDLSYCQDISRKDYEQLKRMINKKKFDMHITWK</sequence>
<dbReference type="Proteomes" id="UP000694620">
    <property type="component" value="Chromosome 7"/>
</dbReference>
<dbReference type="AlphaFoldDB" id="A0A8C4SE71"/>
<dbReference type="GO" id="GO:0031146">
    <property type="term" value="P:SCF-dependent proteasomal ubiquitin-dependent protein catabolic process"/>
    <property type="evidence" value="ECO:0007669"/>
    <property type="project" value="TreeGrafter"/>
</dbReference>
<dbReference type="RefSeq" id="XP_028660477.1">
    <property type="nucleotide sequence ID" value="XM_028804644.2"/>
</dbReference>
<reference evidence="1" key="3">
    <citation type="submission" date="2025-09" db="UniProtKB">
        <authorList>
            <consortium name="Ensembl"/>
        </authorList>
    </citation>
    <scope>IDENTIFICATION</scope>
</reference>
<dbReference type="Ensembl" id="ENSECRT00000013524.1">
    <property type="protein sequence ID" value="ENSECRP00000013293.1"/>
    <property type="gene ID" value="ENSECRG00000008857.1"/>
</dbReference>
<proteinExistence type="predicted"/>
<dbReference type="SMART" id="SM00367">
    <property type="entry name" value="LRR_CC"/>
    <property type="match status" value="3"/>
</dbReference>